<evidence type="ECO:0000313" key="4">
    <source>
        <dbReference type="Proteomes" id="UP000095300"/>
    </source>
</evidence>
<dbReference type="AlphaFoldDB" id="A0A1I8P4K0"/>
<name>A0A1I8P4K0_STOCA</name>
<dbReference type="VEuPathDB" id="VectorBase:SCAU004768"/>
<evidence type="ECO:0000256" key="1">
    <source>
        <dbReference type="SAM" id="MobiDB-lite"/>
    </source>
</evidence>
<feature type="region of interest" description="Disordered" evidence="1">
    <location>
        <begin position="110"/>
        <end position="135"/>
    </location>
</feature>
<feature type="region of interest" description="Disordered" evidence="1">
    <location>
        <begin position="351"/>
        <end position="373"/>
    </location>
</feature>
<sequence>MTMMVIMGLLFTSSIDALNSAYPFNGIAPVGEGGGRGDDNVDVDDGSGSQEFVLSINISENTLHATDKDMSSYHASLGVPSRALASDGRHPPLAVSEEHKLEQHVHHEINKSNQGDTNSPDWPASPSALGPGEFVESSKMPIRSASSTHFERVELPESQTSIRKDKLSSLPHHRHKRYLVFPEGSSLQLVFDLIVPIVDYTNYAIMGITCAVAWELPTKPPSEIIENFRQKLNDGTFGLIRRNDSVHEQQQQQPPLHYITTGQGNAESVAYAGTDGNQETLSAPAATTTTTFADYMTTPRNIYYSNMRHLNYEYHRHQPKDDVSFFKELDKSQRRTAHGWTMQPNSAKWYLQNSPQRSNPSSKWWPSSNDAIEEQRPPNERIWKSYDNTKRPLPSRKILKKYPIHRIVPIFGKRKKRSYDVLAKQLQVIHTREHLKTRHKLYGKIEKLYKTRGHNGTVCVLQALCEIHKDHHAAPRPFVMELLRAIFTLPQDPSFTVKGSLPLDFIASPYMEAVKHALRMPSCSRHYDGCEHPIWNDMEF</sequence>
<feature type="chain" id="PRO_5009326045" evidence="2">
    <location>
        <begin position="18"/>
        <end position="540"/>
    </location>
</feature>
<organism evidence="3 4">
    <name type="scientific">Stomoxys calcitrans</name>
    <name type="common">Stable fly</name>
    <name type="synonym">Conops calcitrans</name>
    <dbReference type="NCBI Taxonomy" id="35570"/>
    <lineage>
        <taxon>Eukaryota</taxon>
        <taxon>Metazoa</taxon>
        <taxon>Ecdysozoa</taxon>
        <taxon>Arthropoda</taxon>
        <taxon>Hexapoda</taxon>
        <taxon>Insecta</taxon>
        <taxon>Pterygota</taxon>
        <taxon>Neoptera</taxon>
        <taxon>Endopterygota</taxon>
        <taxon>Diptera</taxon>
        <taxon>Brachycera</taxon>
        <taxon>Muscomorpha</taxon>
        <taxon>Muscoidea</taxon>
        <taxon>Muscidae</taxon>
        <taxon>Stomoxys</taxon>
    </lineage>
</organism>
<reference evidence="3" key="1">
    <citation type="submission" date="2020-05" db="UniProtKB">
        <authorList>
            <consortium name="EnsemblMetazoa"/>
        </authorList>
    </citation>
    <scope>IDENTIFICATION</scope>
    <source>
        <strain evidence="3">USDA</strain>
    </source>
</reference>
<feature type="signal peptide" evidence="2">
    <location>
        <begin position="1"/>
        <end position="17"/>
    </location>
</feature>
<accession>A0A1I8P4K0</accession>
<evidence type="ECO:0000313" key="3">
    <source>
        <dbReference type="EnsemblMetazoa" id="SCAU004768-PA"/>
    </source>
</evidence>
<dbReference type="EnsemblMetazoa" id="SCAU004768-RA">
    <property type="protein sequence ID" value="SCAU004768-PA"/>
    <property type="gene ID" value="SCAU004768"/>
</dbReference>
<protein>
    <submittedName>
        <fullName evidence="3">Uncharacterized protein</fullName>
    </submittedName>
</protein>
<dbReference type="PANTHER" id="PTHR21398:SF1">
    <property type="entry name" value="FI03705P"/>
    <property type="match status" value="1"/>
</dbReference>
<dbReference type="SMART" id="SM00718">
    <property type="entry name" value="DM4_12"/>
    <property type="match status" value="1"/>
</dbReference>
<keyword evidence="4" id="KW-1185">Reference proteome</keyword>
<feature type="compositionally biased region" description="Low complexity" evidence="1">
    <location>
        <begin position="358"/>
        <end position="369"/>
    </location>
</feature>
<gene>
    <name evidence="3" type="primary">106088880</name>
</gene>
<dbReference type="InterPro" id="IPR006631">
    <property type="entry name" value="DM4_12"/>
</dbReference>
<proteinExistence type="predicted"/>
<feature type="compositionally biased region" description="Polar residues" evidence="1">
    <location>
        <begin position="111"/>
        <end position="120"/>
    </location>
</feature>
<dbReference type="Proteomes" id="UP000095300">
    <property type="component" value="Unassembled WGS sequence"/>
</dbReference>
<dbReference type="Pfam" id="PF07841">
    <property type="entry name" value="DM4_12"/>
    <property type="match status" value="1"/>
</dbReference>
<evidence type="ECO:0000256" key="2">
    <source>
        <dbReference type="SAM" id="SignalP"/>
    </source>
</evidence>
<dbReference type="PANTHER" id="PTHR21398">
    <property type="entry name" value="AGAP007094-PA"/>
    <property type="match status" value="1"/>
</dbReference>
<keyword evidence="2" id="KW-0732">Signal</keyword>